<evidence type="ECO:0000256" key="2">
    <source>
        <dbReference type="SAM" id="MobiDB-lite"/>
    </source>
</evidence>
<proteinExistence type="predicted"/>
<protein>
    <submittedName>
        <fullName evidence="4">Lectin</fullName>
    </submittedName>
</protein>
<feature type="compositionally biased region" description="Acidic residues" evidence="2">
    <location>
        <begin position="14"/>
        <end position="24"/>
    </location>
</feature>
<dbReference type="EMBL" id="CP039712">
    <property type="protein sequence ID" value="QCI87309.1"/>
    <property type="molecule type" value="Genomic_DNA"/>
</dbReference>
<dbReference type="Pfam" id="PF06458">
    <property type="entry name" value="MucBP"/>
    <property type="match status" value="1"/>
</dbReference>
<feature type="domain" description="MucBP" evidence="3">
    <location>
        <begin position="465"/>
        <end position="527"/>
    </location>
</feature>
<evidence type="ECO:0000259" key="3">
    <source>
        <dbReference type="Pfam" id="PF06458"/>
    </source>
</evidence>
<sequence>MTDNQLSSSQIEIVGEEATDDMSEVTETTASSSLESITSESKETDTSLSDLNDDRNHESIIEQTTETTELVTKLSSKRALYAATLPNDPNIIAIDKVFQPPIGVGPNILNDGKLLQINPDKKNQYGAIWSRKQISLLSDFTFKSYLYLGDNKSLAADGMTFTLTNDPRMTSSPSQVIGSSGKGLGAYSENVGQSYIRNALSIEFDTYYNGDWMDSEIGRNSDYGHVGFVTPKYYNGSYRGEHSGVIKPNTHLSNGNWRLLTVKWNAVNQQLSYELEGIGTASYTVQDINKQFGGSSVYWGFTSSTGERSQENALAITQIPSEVSSKATMSIDQGNYVTEGEAEHLANIKFKNILNVTNYFMVDVEKRVTIDLPSELAYVDGSVKLNGQSIQSSELIVENNRLMIDVDRLLVAKEDLTIEFEASVVAQMTDKLLTLNFQYLEDEVLIKKSNDIALHIIKPKEKTLNVYYKNFFNQSQDVAEPKKITGKIGASYQEQPKNLPGYVFKSDSGNTAGIFEHESKDIYFYYRVGELYLAEVPEAIQFGQHKISNTDLRIYGQAKGRLAVVDERASSGWRLQLSESQPLNNNGHELMGVLSFVNDSSSRLISDQKITVFESDDKGQTDLTSILENKDHKGIRADIPVEEQRLGAYEGRLLWSLENVPAN</sequence>
<feature type="compositionally biased region" description="Low complexity" evidence="2">
    <location>
        <begin position="25"/>
        <end position="39"/>
    </location>
</feature>
<dbReference type="InterPro" id="IPR009459">
    <property type="entry name" value="MucBP_dom"/>
</dbReference>
<dbReference type="AlphaFoldDB" id="A0A4D7CT34"/>
<evidence type="ECO:0000256" key="1">
    <source>
        <dbReference type="ARBA" id="ARBA00022737"/>
    </source>
</evidence>
<dbReference type="Gene3D" id="2.60.120.200">
    <property type="match status" value="1"/>
</dbReference>
<keyword evidence="1" id="KW-0677">Repeat</keyword>
<organism evidence="4 5">
    <name type="scientific">Vagococcus zengguangii</name>
    <dbReference type="NCBI Taxonomy" id="2571750"/>
    <lineage>
        <taxon>Bacteria</taxon>
        <taxon>Bacillati</taxon>
        <taxon>Bacillota</taxon>
        <taxon>Bacilli</taxon>
        <taxon>Lactobacillales</taxon>
        <taxon>Enterococcaceae</taxon>
        <taxon>Vagococcus</taxon>
    </lineage>
</organism>
<dbReference type="InterPro" id="IPR013320">
    <property type="entry name" value="ConA-like_dom_sf"/>
</dbReference>
<dbReference type="OrthoDB" id="2306834at2"/>
<dbReference type="InterPro" id="IPR056573">
    <property type="entry name" value="Lectin_L-type_dom"/>
</dbReference>
<dbReference type="KEGG" id="vao:FA707_00120"/>
<feature type="compositionally biased region" description="Polar residues" evidence="2">
    <location>
        <begin position="1"/>
        <end position="11"/>
    </location>
</feature>
<evidence type="ECO:0000313" key="4">
    <source>
        <dbReference type="EMBL" id="QCI87309.1"/>
    </source>
</evidence>
<keyword evidence="5" id="KW-1185">Reference proteome</keyword>
<dbReference type="CDD" id="cd01951">
    <property type="entry name" value="lectin_L-type"/>
    <property type="match status" value="1"/>
</dbReference>
<gene>
    <name evidence="4" type="ORF">FA707_00120</name>
</gene>
<evidence type="ECO:0000313" key="5">
    <source>
        <dbReference type="Proteomes" id="UP000298615"/>
    </source>
</evidence>
<dbReference type="Pfam" id="PF18483">
    <property type="entry name" value="Lectin_L-type_dom"/>
    <property type="match status" value="1"/>
</dbReference>
<name>A0A4D7CT34_9ENTE</name>
<accession>A0A4D7CT34</accession>
<dbReference type="Proteomes" id="UP000298615">
    <property type="component" value="Chromosome"/>
</dbReference>
<dbReference type="Gene3D" id="3.10.20.320">
    <property type="entry name" value="Putative peptidoglycan bound protein (lpxtg motif)"/>
    <property type="match status" value="1"/>
</dbReference>
<feature type="region of interest" description="Disordered" evidence="2">
    <location>
        <begin position="1"/>
        <end position="56"/>
    </location>
</feature>
<reference evidence="4 5" key="1">
    <citation type="submission" date="2019-04" db="EMBL/GenBank/DDBJ databases">
        <title>Vagococcus sp. nov., isolated from faeces of yaks (Bos grunniens).</title>
        <authorList>
            <person name="Ge Y."/>
        </authorList>
    </citation>
    <scope>NUCLEOTIDE SEQUENCE [LARGE SCALE GENOMIC DNA]</scope>
    <source>
        <strain evidence="4 5">MN-17</strain>
    </source>
</reference>
<dbReference type="SUPFAM" id="SSF49899">
    <property type="entry name" value="Concanavalin A-like lectins/glucanases"/>
    <property type="match status" value="1"/>
</dbReference>